<dbReference type="EMBL" id="BGPR01031194">
    <property type="protein sequence ID" value="GBO04103.1"/>
    <property type="molecule type" value="Genomic_DNA"/>
</dbReference>
<keyword evidence="3" id="KW-0722">Serine protease inhibitor</keyword>
<feature type="domain" description="Serpin" evidence="5">
    <location>
        <begin position="14"/>
        <end position="373"/>
    </location>
</feature>
<accession>A0A4Y2TU21</accession>
<dbReference type="GO" id="GO:0005615">
    <property type="term" value="C:extracellular space"/>
    <property type="evidence" value="ECO:0007669"/>
    <property type="project" value="InterPro"/>
</dbReference>
<dbReference type="Proteomes" id="UP000499080">
    <property type="component" value="Unassembled WGS sequence"/>
</dbReference>
<dbReference type="InterPro" id="IPR042185">
    <property type="entry name" value="Serpin_sf_2"/>
</dbReference>
<sequence length="373" mass="42648">MDSSVAEASNHLGINLYKLLAKENTNVFFSPFSISTALAMLFCGAENETAEEMRKVLGYEVANIKDEELKLCFQKLLDALDSNQESYTLNYANTVLSHKEFSVKEEYKSLLEDFFKALFQETDFINENEKAVKLVNEWVNEKTNNMIPKLLDSLDPSTVMIILNAVYFKGLWLHPFDEKSTFLQYFYNKGDEEELKQVDMMHLKEKFPYVEKESYKALQLPYKGDDISMLILLPNSKDGLSELENSLSSTFIQDIKQSMRERKVEVALPKFKLEYSKSLKEKFQSLGLNQVFNVGAHLNGINDSGNLLVSEIIHKAVLVVNEEGSEAAAVTAVMVMMCALTFDPEFIVDHPFMFVIYNNKNNLILFMGRVDEL</sequence>
<dbReference type="InterPro" id="IPR000215">
    <property type="entry name" value="Serpin_fam"/>
</dbReference>
<dbReference type="GO" id="GO:0004867">
    <property type="term" value="F:serine-type endopeptidase inhibitor activity"/>
    <property type="evidence" value="ECO:0007669"/>
    <property type="project" value="UniProtKB-KW"/>
</dbReference>
<dbReference type="InterPro" id="IPR036186">
    <property type="entry name" value="Serpin_sf"/>
</dbReference>
<dbReference type="Gene3D" id="2.30.39.10">
    <property type="entry name" value="Alpha-1-antitrypsin, domain 1"/>
    <property type="match status" value="1"/>
</dbReference>
<dbReference type="CDD" id="cd19577">
    <property type="entry name" value="serpinJ_IRS-2-like"/>
    <property type="match status" value="1"/>
</dbReference>
<dbReference type="PANTHER" id="PTHR11461:SF211">
    <property type="entry name" value="GH10112P-RELATED"/>
    <property type="match status" value="1"/>
</dbReference>
<proteinExistence type="inferred from homology"/>
<dbReference type="PANTHER" id="PTHR11461">
    <property type="entry name" value="SERINE PROTEASE INHIBITOR, SERPIN"/>
    <property type="match status" value="1"/>
</dbReference>
<dbReference type="SUPFAM" id="SSF56574">
    <property type="entry name" value="Serpins"/>
    <property type="match status" value="1"/>
</dbReference>
<name>A0A4Y2TU21_ARAVE</name>
<evidence type="ECO:0000256" key="2">
    <source>
        <dbReference type="ARBA" id="ARBA00022690"/>
    </source>
</evidence>
<evidence type="ECO:0000256" key="4">
    <source>
        <dbReference type="RuleBase" id="RU000411"/>
    </source>
</evidence>
<evidence type="ECO:0000256" key="3">
    <source>
        <dbReference type="ARBA" id="ARBA00022900"/>
    </source>
</evidence>
<dbReference type="Pfam" id="PF00079">
    <property type="entry name" value="Serpin"/>
    <property type="match status" value="1"/>
</dbReference>
<dbReference type="AlphaFoldDB" id="A0A4Y2TU21"/>
<dbReference type="InterPro" id="IPR023796">
    <property type="entry name" value="Serpin_dom"/>
</dbReference>
<organism evidence="6 7">
    <name type="scientific">Araneus ventricosus</name>
    <name type="common">Orbweaver spider</name>
    <name type="synonym">Epeira ventricosa</name>
    <dbReference type="NCBI Taxonomy" id="182803"/>
    <lineage>
        <taxon>Eukaryota</taxon>
        <taxon>Metazoa</taxon>
        <taxon>Ecdysozoa</taxon>
        <taxon>Arthropoda</taxon>
        <taxon>Chelicerata</taxon>
        <taxon>Arachnida</taxon>
        <taxon>Araneae</taxon>
        <taxon>Araneomorphae</taxon>
        <taxon>Entelegynae</taxon>
        <taxon>Araneoidea</taxon>
        <taxon>Araneidae</taxon>
        <taxon>Araneus</taxon>
    </lineage>
</organism>
<reference evidence="6 7" key="1">
    <citation type="journal article" date="2019" name="Sci. Rep.">
        <title>Orb-weaving spider Araneus ventricosus genome elucidates the spidroin gene catalogue.</title>
        <authorList>
            <person name="Kono N."/>
            <person name="Nakamura H."/>
            <person name="Ohtoshi R."/>
            <person name="Moran D.A.P."/>
            <person name="Shinohara A."/>
            <person name="Yoshida Y."/>
            <person name="Fujiwara M."/>
            <person name="Mori M."/>
            <person name="Tomita M."/>
            <person name="Arakawa K."/>
        </authorList>
    </citation>
    <scope>NUCLEOTIDE SEQUENCE [LARGE SCALE GENOMIC DNA]</scope>
</reference>
<keyword evidence="2" id="KW-0646">Protease inhibitor</keyword>
<dbReference type="PROSITE" id="PS00284">
    <property type="entry name" value="SERPIN"/>
    <property type="match status" value="1"/>
</dbReference>
<keyword evidence="7" id="KW-1185">Reference proteome</keyword>
<evidence type="ECO:0000259" key="5">
    <source>
        <dbReference type="SMART" id="SM00093"/>
    </source>
</evidence>
<dbReference type="InterPro" id="IPR042178">
    <property type="entry name" value="Serpin_sf_1"/>
</dbReference>
<dbReference type="Gene3D" id="3.30.497.10">
    <property type="entry name" value="Antithrombin, subunit I, domain 2"/>
    <property type="match status" value="1"/>
</dbReference>
<dbReference type="SMART" id="SM00093">
    <property type="entry name" value="SERPIN"/>
    <property type="match status" value="1"/>
</dbReference>
<evidence type="ECO:0000313" key="6">
    <source>
        <dbReference type="EMBL" id="GBO04103.1"/>
    </source>
</evidence>
<gene>
    <name evidence="6" type="primary">TK1782_0</name>
    <name evidence="6" type="ORF">AVEN_231879_1</name>
</gene>
<evidence type="ECO:0000256" key="1">
    <source>
        <dbReference type="ARBA" id="ARBA00009500"/>
    </source>
</evidence>
<dbReference type="FunFam" id="3.30.497.10:FF:000001">
    <property type="entry name" value="Serine protease inhibitor"/>
    <property type="match status" value="1"/>
</dbReference>
<evidence type="ECO:0000313" key="7">
    <source>
        <dbReference type="Proteomes" id="UP000499080"/>
    </source>
</evidence>
<comment type="similarity">
    <text evidence="1 4">Belongs to the serpin family.</text>
</comment>
<comment type="caution">
    <text evidence="6">The sequence shown here is derived from an EMBL/GenBank/DDBJ whole genome shotgun (WGS) entry which is preliminary data.</text>
</comment>
<dbReference type="OrthoDB" id="47207at2759"/>
<dbReference type="InterPro" id="IPR023795">
    <property type="entry name" value="Serpin_CS"/>
</dbReference>
<protein>
    <submittedName>
        <fullName evidence="6">Putative serpin-like protein TK1782</fullName>
    </submittedName>
</protein>